<feature type="region of interest" description="Disordered" evidence="1">
    <location>
        <begin position="1"/>
        <end position="20"/>
    </location>
</feature>
<name>A0AAP0L0P8_9MAGN</name>
<feature type="compositionally biased region" description="Acidic residues" evidence="1">
    <location>
        <begin position="1"/>
        <end position="19"/>
    </location>
</feature>
<dbReference type="PANTHER" id="PTHR13237">
    <property type="entry name" value="SOMETHING ABOUT SILENCING PROTEIN 10-RELATED"/>
    <property type="match status" value="1"/>
</dbReference>
<accession>A0AAP0L0P8</accession>
<sequence>MGGVEDDIHDEEEEEEDEKNEAIWCRNKNLYYKADNVDYELFVFLFKNIQSSDEDLPAEGEEEALRLQKKKEQSLLEADFEQDESDSDLDKQHKLVVSWRAVITPHFEGAITSL</sequence>
<protein>
    <submittedName>
        <fullName evidence="2">Uncharacterized protein</fullName>
    </submittedName>
</protein>
<dbReference type="Proteomes" id="UP001420932">
    <property type="component" value="Unassembled WGS sequence"/>
</dbReference>
<dbReference type="GO" id="GO:0032040">
    <property type="term" value="C:small-subunit processome"/>
    <property type="evidence" value="ECO:0007669"/>
    <property type="project" value="TreeGrafter"/>
</dbReference>
<dbReference type="PANTHER" id="PTHR13237:SF8">
    <property type="entry name" value="SOMETHING ABOUT SILENCING PROTEIN 10"/>
    <property type="match status" value="1"/>
</dbReference>
<dbReference type="EMBL" id="JBBNAF010000002">
    <property type="protein sequence ID" value="KAK9162282.1"/>
    <property type="molecule type" value="Genomic_DNA"/>
</dbReference>
<evidence type="ECO:0000313" key="2">
    <source>
        <dbReference type="EMBL" id="KAK9162282.1"/>
    </source>
</evidence>
<organism evidence="2 3">
    <name type="scientific">Stephania yunnanensis</name>
    <dbReference type="NCBI Taxonomy" id="152371"/>
    <lineage>
        <taxon>Eukaryota</taxon>
        <taxon>Viridiplantae</taxon>
        <taxon>Streptophyta</taxon>
        <taxon>Embryophyta</taxon>
        <taxon>Tracheophyta</taxon>
        <taxon>Spermatophyta</taxon>
        <taxon>Magnoliopsida</taxon>
        <taxon>Ranunculales</taxon>
        <taxon>Menispermaceae</taxon>
        <taxon>Menispermoideae</taxon>
        <taxon>Cissampelideae</taxon>
        <taxon>Stephania</taxon>
    </lineage>
</organism>
<evidence type="ECO:0000256" key="1">
    <source>
        <dbReference type="SAM" id="MobiDB-lite"/>
    </source>
</evidence>
<dbReference type="AlphaFoldDB" id="A0AAP0L0P8"/>
<reference evidence="2 3" key="1">
    <citation type="submission" date="2024-01" db="EMBL/GenBank/DDBJ databases">
        <title>Genome assemblies of Stephania.</title>
        <authorList>
            <person name="Yang L."/>
        </authorList>
    </citation>
    <scope>NUCLEOTIDE SEQUENCE [LARGE SCALE GENOMIC DNA]</scope>
    <source>
        <strain evidence="2">YNDBR</strain>
        <tissue evidence="2">Leaf</tissue>
    </source>
</reference>
<gene>
    <name evidence="2" type="ORF">Syun_003184</name>
</gene>
<keyword evidence="3" id="KW-1185">Reference proteome</keyword>
<dbReference type="GO" id="GO:0000462">
    <property type="term" value="P:maturation of SSU-rRNA from tricistronic rRNA transcript (SSU-rRNA, 5.8S rRNA, LSU-rRNA)"/>
    <property type="evidence" value="ECO:0007669"/>
    <property type="project" value="TreeGrafter"/>
</dbReference>
<proteinExistence type="predicted"/>
<evidence type="ECO:0000313" key="3">
    <source>
        <dbReference type="Proteomes" id="UP001420932"/>
    </source>
</evidence>
<comment type="caution">
    <text evidence="2">The sequence shown here is derived from an EMBL/GenBank/DDBJ whole genome shotgun (WGS) entry which is preliminary data.</text>
</comment>